<dbReference type="GO" id="GO:0008270">
    <property type="term" value="F:zinc ion binding"/>
    <property type="evidence" value="ECO:0007669"/>
    <property type="project" value="UniProtKB-KW"/>
</dbReference>
<feature type="domain" description="Chromo" evidence="12">
    <location>
        <begin position="390"/>
        <end position="466"/>
    </location>
</feature>
<keyword evidence="5" id="KW-0547">Nucleotide-binding</keyword>
<dbReference type="RefSeq" id="XP_003661191.1">
    <property type="nucleotide sequence ID" value="XM_003661143.1"/>
</dbReference>
<dbReference type="InterPro" id="IPR013083">
    <property type="entry name" value="Znf_RING/FYVE/PHD"/>
</dbReference>
<dbReference type="CDD" id="cd18793">
    <property type="entry name" value="SF2_C_SNF"/>
    <property type="match status" value="1"/>
</dbReference>
<evidence type="ECO:0000256" key="7">
    <source>
        <dbReference type="ARBA" id="ARBA00022801"/>
    </source>
</evidence>
<evidence type="ECO:0000256" key="6">
    <source>
        <dbReference type="ARBA" id="ARBA00022771"/>
    </source>
</evidence>
<protein>
    <recommendedName>
        <fullName evidence="17">Chromatin remodeling factor mit1</fullName>
    </recommendedName>
</protein>
<keyword evidence="10" id="KW-0539">Nucleus</keyword>
<evidence type="ECO:0008006" key="17">
    <source>
        <dbReference type="Google" id="ProtNLM"/>
    </source>
</evidence>
<dbReference type="PROSITE" id="PS50013">
    <property type="entry name" value="CHROMO_2"/>
    <property type="match status" value="1"/>
</dbReference>
<dbReference type="GO" id="GO:0003682">
    <property type="term" value="F:chromatin binding"/>
    <property type="evidence" value="ECO:0007669"/>
    <property type="project" value="TreeGrafter"/>
</dbReference>
<dbReference type="InterPro" id="IPR011011">
    <property type="entry name" value="Znf_FYVE_PHD"/>
</dbReference>
<dbReference type="OMA" id="PLQNNAR"/>
<evidence type="ECO:0000259" key="12">
    <source>
        <dbReference type="PROSITE" id="PS50013"/>
    </source>
</evidence>
<dbReference type="SMART" id="SM00490">
    <property type="entry name" value="HELICc"/>
    <property type="match status" value="1"/>
</dbReference>
<dbReference type="GeneID" id="11511870"/>
<dbReference type="InterPro" id="IPR027417">
    <property type="entry name" value="P-loop_NTPase"/>
</dbReference>
<evidence type="ECO:0000256" key="4">
    <source>
        <dbReference type="ARBA" id="ARBA00022737"/>
    </source>
</evidence>
<dbReference type="STRING" id="573729.G2QB08"/>
<keyword evidence="16" id="KW-1185">Reference proteome</keyword>
<dbReference type="Gene3D" id="2.40.50.40">
    <property type="match status" value="1"/>
</dbReference>
<keyword evidence="3" id="KW-0479">Metal-binding</keyword>
<dbReference type="eggNOG" id="KOG0383">
    <property type="taxonomic scope" value="Eukaryota"/>
</dbReference>
<keyword evidence="7" id="KW-0378">Hydrolase</keyword>
<dbReference type="InterPro" id="IPR038718">
    <property type="entry name" value="SNF2-like_sf"/>
</dbReference>
<dbReference type="Pfam" id="PF00271">
    <property type="entry name" value="Helicase_C"/>
    <property type="match status" value="1"/>
</dbReference>
<sequence length="1571" mass="176798">MQFGTKKRKRDADYTSSDEADDSSVDDDELENLRGTRRRRGLIDDYLEIGNGRRSTRASTRASSHLVSSEGEHGAETGRGRRLRPRASLALNQGFQYDDRDELQDSDGETNDPTFAFVQSDIVKTRRRRLRKGTATVRRSAPVSSLGGDSDIEFEPRRRSSRANRNTRAMADNFLEDDDTFYVEEDRTSATPKVVGMREVFQAASYDFKEAHQTVCDSCGFDERKGPLIGCQGCSNSYHKACLGVRSVRDHRVTKVAEDSFVLQCRFCVGIYKQKDPRAPRHDVCQACYGKNPSCVPFSEKKTPKQEEALRIENGGVDPITPVDPKLVNNPENVFFRCGRCRRAWHYEHLPHPNKSRDPVFDDPLNLRKHRLQEYQISWMCKACQDTEEEKVDKLVAWRPREPRLYKKDQPITDYNEEHLEYLVKWENKSYNHCIWMPGAWVHGVVSAIMRQAFVKRTFGNDSDEAVDGERQHVDSLLRWTEKEAIHDSWITPDIILDVHYAPRTREAEKKYRAKSVKDKFEDDLSRIHHVIKIYVKFEGLGYDDAVWDTPPAPDTGPIYDAFCEAYREFLNGRHFQSEPWKNMVARIDEFRQRDFCADIEVKQQPKGLQRGKLMQYQLDGLNWMLYNFREERSVILADEMGLGKTVQVVALLSSFIQDNPRVWPFLIVVPNATCANWRREIKKWAPDLRVVAYYGGRVSQRLALDYELFPNGPREMKAHVVIMSYESAKDNETRSRFGNTKWAGLVVDEAQALKNDENTLYRALQALRIPFKLLLTGTPLQNNKRELFNLLQFIDPSFRAEELDQQFAQITSENLPELHSLIRPYFLRRTKAEVLTFLPPMAQIILPVSMTVLQERLCKSIMQRNPELIRSVFVQGKLKANERAGLSNILMQLRKCLCHPFIYSQAIEDRGAPPEVARRNLIEASSKLMLLEIMLPKLKERGHRVLLFSQFLDQLTILEDFLAGLGLRHERLDGRQSSMEKQKKIDAFNAPDSDIFAMLLSTRAGGVGINLATADTVIILDPDWNPHQDIQALSRAHRIGQRKKVLCFQLMTVGSAEEKILQIGRKKLALDHLLIETMDNEEDAPNDVESVLKHGAAALFGEGKKKETITYDSAAVDKLLDRSMIEETKTGDDKSAESAFAFARIWANDEGTLAEELQEETEQTINMSVWDQILQQRAEEARREAERNMEKLGRGGRRRGAANYTGPRFEFDEAQEAAAAAESDRGSVDGDFVGSDKSEPESTDEDTVRSGESSRTNMRNPGRQDSESLDARAAIKKIRDSRYSREYSREPRNPKVKGPEATTTAVLRPPPAEDTDENNKALAQKPPGKRGRPRKHPEPAGQHQATTAPARAGAAGPGAGTGTASAGTLAGHPATGRRNPSQNKLIRKTLPGEGIAWTVDDVKVDPGRRSSVPPPRPIIQSTTPIPVPKIPSYTPIATSVASPLFSNPAAAPAAVPVHSIPPPPPPPPAPAPAGPSSIAPVEAQMQFQACFVCRYTHPTTWECPEMRSEVHLRLLLDQLKSVSGPVAGEEGAGAGTVATAALVAQQRRAFVLEKLRQIKAEQVAAASSGH</sequence>
<dbReference type="SUPFAM" id="SSF54160">
    <property type="entry name" value="Chromo domain-like"/>
    <property type="match status" value="1"/>
</dbReference>
<comment type="subunit">
    <text evidence="2">Component of the NuA4 histone acetyltransferase complex.</text>
</comment>
<feature type="compositionally biased region" description="Low complexity" evidence="11">
    <location>
        <begin position="1363"/>
        <end position="1372"/>
    </location>
</feature>
<dbReference type="VEuPathDB" id="FungiDB:MYCTH_2300299"/>
<dbReference type="GO" id="GO:0140658">
    <property type="term" value="F:ATP-dependent chromatin remodeler activity"/>
    <property type="evidence" value="ECO:0007669"/>
    <property type="project" value="TreeGrafter"/>
</dbReference>
<evidence type="ECO:0000256" key="8">
    <source>
        <dbReference type="ARBA" id="ARBA00022833"/>
    </source>
</evidence>
<dbReference type="SMART" id="SM00487">
    <property type="entry name" value="DEXDc"/>
    <property type="match status" value="1"/>
</dbReference>
<evidence type="ECO:0000256" key="10">
    <source>
        <dbReference type="ARBA" id="ARBA00023242"/>
    </source>
</evidence>
<feature type="region of interest" description="Disordered" evidence="11">
    <location>
        <begin position="1182"/>
        <end position="1385"/>
    </location>
</feature>
<dbReference type="SUPFAM" id="SSF52540">
    <property type="entry name" value="P-loop containing nucleoside triphosphate hydrolases"/>
    <property type="match status" value="2"/>
</dbReference>
<dbReference type="GO" id="GO:0003677">
    <property type="term" value="F:DNA binding"/>
    <property type="evidence" value="ECO:0007669"/>
    <property type="project" value="TreeGrafter"/>
</dbReference>
<organism evidence="15 16">
    <name type="scientific">Thermothelomyces thermophilus (strain ATCC 42464 / BCRC 31852 / DSM 1799)</name>
    <name type="common">Sporotrichum thermophile</name>
    <dbReference type="NCBI Taxonomy" id="573729"/>
    <lineage>
        <taxon>Eukaryota</taxon>
        <taxon>Fungi</taxon>
        <taxon>Dikarya</taxon>
        <taxon>Ascomycota</taxon>
        <taxon>Pezizomycotina</taxon>
        <taxon>Sordariomycetes</taxon>
        <taxon>Sordariomycetidae</taxon>
        <taxon>Sordariales</taxon>
        <taxon>Chaetomiaceae</taxon>
        <taxon>Thermothelomyces</taxon>
    </lineage>
</organism>
<dbReference type="Gene3D" id="3.30.40.10">
    <property type="entry name" value="Zinc/RING finger domain, C3HC4 (zinc finger)"/>
    <property type="match status" value="1"/>
</dbReference>
<feature type="compositionally biased region" description="Acidic residues" evidence="11">
    <location>
        <begin position="16"/>
        <end position="30"/>
    </location>
</feature>
<feature type="region of interest" description="Disordered" evidence="11">
    <location>
        <begin position="1"/>
        <end position="114"/>
    </location>
</feature>
<feature type="compositionally biased region" description="Polar residues" evidence="11">
    <location>
        <begin position="1251"/>
        <end position="1260"/>
    </location>
</feature>
<feature type="region of interest" description="Disordered" evidence="11">
    <location>
        <begin position="129"/>
        <end position="166"/>
    </location>
</feature>
<evidence type="ECO:0000256" key="11">
    <source>
        <dbReference type="SAM" id="MobiDB-lite"/>
    </source>
</evidence>
<dbReference type="CDD" id="cd17919">
    <property type="entry name" value="DEXHc_Snf"/>
    <property type="match status" value="1"/>
</dbReference>
<name>G2QB08_THET4</name>
<dbReference type="Pfam" id="PF00176">
    <property type="entry name" value="SNF2-rel_dom"/>
    <property type="match status" value="1"/>
</dbReference>
<feature type="compositionally biased region" description="Basic and acidic residues" evidence="11">
    <location>
        <begin position="1182"/>
        <end position="1194"/>
    </location>
</feature>
<dbReference type="KEGG" id="mtm:MYCTH_2300299"/>
<keyword evidence="9" id="KW-0067">ATP-binding</keyword>
<dbReference type="InterPro" id="IPR049730">
    <property type="entry name" value="SNF2/RAD54-like_C"/>
</dbReference>
<dbReference type="PANTHER" id="PTHR45623:SF17">
    <property type="entry name" value="CHROMODOMAIN-HELICASE-DNA-BINDING PROTEIN 3-RELATED"/>
    <property type="match status" value="1"/>
</dbReference>
<dbReference type="Gene3D" id="3.40.50.10810">
    <property type="entry name" value="Tandem AAA-ATPase domain"/>
    <property type="match status" value="1"/>
</dbReference>
<evidence type="ECO:0000313" key="15">
    <source>
        <dbReference type="EMBL" id="AEO55946.1"/>
    </source>
</evidence>
<dbReference type="GO" id="GO:0005524">
    <property type="term" value="F:ATP binding"/>
    <property type="evidence" value="ECO:0007669"/>
    <property type="project" value="UniProtKB-KW"/>
</dbReference>
<feature type="compositionally biased region" description="Pro residues" evidence="11">
    <location>
        <begin position="1460"/>
        <end position="1474"/>
    </location>
</feature>
<dbReference type="GO" id="GO:0005634">
    <property type="term" value="C:nucleus"/>
    <property type="evidence" value="ECO:0007669"/>
    <property type="project" value="UniProtKB-SubCell"/>
</dbReference>
<dbReference type="InterPro" id="IPR056616">
    <property type="entry name" value="Chromo_MIT1"/>
</dbReference>
<dbReference type="InterPro" id="IPR014001">
    <property type="entry name" value="Helicase_ATP-bd"/>
</dbReference>
<dbReference type="GO" id="GO:0000785">
    <property type="term" value="C:chromatin"/>
    <property type="evidence" value="ECO:0007669"/>
    <property type="project" value="TreeGrafter"/>
</dbReference>
<dbReference type="InParanoid" id="G2QB08"/>
<gene>
    <name evidence="15" type="ORF">MYCTH_2300299</name>
</gene>
<evidence type="ECO:0000256" key="2">
    <source>
        <dbReference type="ARBA" id="ARBA00011353"/>
    </source>
</evidence>
<keyword evidence="4" id="KW-0677">Repeat</keyword>
<feature type="domain" description="Helicase ATP-binding" evidence="13">
    <location>
        <begin position="626"/>
        <end position="798"/>
    </location>
</feature>
<dbReference type="PROSITE" id="PS51194">
    <property type="entry name" value="HELICASE_CTER"/>
    <property type="match status" value="1"/>
</dbReference>
<dbReference type="InterPro" id="IPR000330">
    <property type="entry name" value="SNF2_N"/>
</dbReference>
<dbReference type="HOGENOM" id="CLU_000315_18_2_1"/>
<keyword evidence="6" id="KW-0863">Zinc-finger</keyword>
<evidence type="ECO:0000259" key="13">
    <source>
        <dbReference type="PROSITE" id="PS51192"/>
    </source>
</evidence>
<dbReference type="InterPro" id="IPR041684">
    <property type="entry name" value="Znf-PHD-like"/>
</dbReference>
<dbReference type="InterPro" id="IPR016197">
    <property type="entry name" value="Chromo-like_dom_sf"/>
</dbReference>
<dbReference type="Proteomes" id="UP000007322">
    <property type="component" value="Chromosome 2"/>
</dbReference>
<evidence type="ECO:0000256" key="3">
    <source>
        <dbReference type="ARBA" id="ARBA00022723"/>
    </source>
</evidence>
<feature type="compositionally biased region" description="Basic and acidic residues" evidence="11">
    <location>
        <begin position="1223"/>
        <end position="1241"/>
    </location>
</feature>
<feature type="compositionally biased region" description="Acidic residues" evidence="11">
    <location>
        <begin position="99"/>
        <end position="110"/>
    </location>
</feature>
<evidence type="ECO:0000256" key="9">
    <source>
        <dbReference type="ARBA" id="ARBA00022840"/>
    </source>
</evidence>
<dbReference type="GO" id="GO:0016887">
    <property type="term" value="F:ATP hydrolysis activity"/>
    <property type="evidence" value="ECO:0007669"/>
    <property type="project" value="TreeGrafter"/>
</dbReference>
<evidence type="ECO:0000259" key="14">
    <source>
        <dbReference type="PROSITE" id="PS51194"/>
    </source>
</evidence>
<dbReference type="SUPFAM" id="SSF57903">
    <property type="entry name" value="FYVE/PHD zinc finger"/>
    <property type="match status" value="1"/>
</dbReference>
<keyword evidence="8" id="KW-0862">Zinc</keyword>
<evidence type="ECO:0000256" key="1">
    <source>
        <dbReference type="ARBA" id="ARBA00004123"/>
    </source>
</evidence>
<dbReference type="Pfam" id="PF15446">
    <property type="entry name" value="zf-PHD-like"/>
    <property type="match status" value="1"/>
</dbReference>
<dbReference type="Pfam" id="PF23615">
    <property type="entry name" value="Chromo_MIT1"/>
    <property type="match status" value="1"/>
</dbReference>
<feature type="compositionally biased region" description="Low complexity" evidence="11">
    <location>
        <begin position="1346"/>
        <end position="1355"/>
    </location>
</feature>
<dbReference type="SMART" id="SM00249">
    <property type="entry name" value="PHD"/>
    <property type="match status" value="1"/>
</dbReference>
<proteinExistence type="predicted"/>
<evidence type="ECO:0000313" key="16">
    <source>
        <dbReference type="Proteomes" id="UP000007322"/>
    </source>
</evidence>
<dbReference type="PANTHER" id="PTHR45623">
    <property type="entry name" value="CHROMODOMAIN-HELICASE-DNA-BINDING PROTEIN 3-RELATED-RELATED"/>
    <property type="match status" value="1"/>
</dbReference>
<feature type="compositionally biased region" description="Basic and acidic residues" evidence="11">
    <location>
        <begin position="1278"/>
        <end position="1294"/>
    </location>
</feature>
<feature type="domain" description="Helicase C-terminal" evidence="14">
    <location>
        <begin position="931"/>
        <end position="1082"/>
    </location>
</feature>
<dbReference type="OrthoDB" id="5857104at2759"/>
<dbReference type="PROSITE" id="PS51192">
    <property type="entry name" value="HELICASE_ATP_BIND_1"/>
    <property type="match status" value="1"/>
</dbReference>
<dbReference type="InterPro" id="IPR001965">
    <property type="entry name" value="Znf_PHD"/>
</dbReference>
<dbReference type="Gene3D" id="3.40.50.300">
    <property type="entry name" value="P-loop containing nucleotide triphosphate hydrolases"/>
    <property type="match status" value="1"/>
</dbReference>
<dbReference type="GO" id="GO:0042393">
    <property type="term" value="F:histone binding"/>
    <property type="evidence" value="ECO:0007669"/>
    <property type="project" value="TreeGrafter"/>
</dbReference>
<dbReference type="InterPro" id="IPR000953">
    <property type="entry name" value="Chromo/chromo_shadow_dom"/>
</dbReference>
<feature type="region of interest" description="Disordered" evidence="11">
    <location>
        <begin position="1454"/>
        <end position="1478"/>
    </location>
</feature>
<comment type="subcellular location">
    <subcellularLocation>
        <location evidence="1">Nucleus</location>
    </subcellularLocation>
</comment>
<dbReference type="InterPro" id="IPR001650">
    <property type="entry name" value="Helicase_C-like"/>
</dbReference>
<accession>G2QB08</accession>
<reference evidence="15 16" key="1">
    <citation type="journal article" date="2011" name="Nat. Biotechnol.">
        <title>Comparative genomic analysis of the thermophilic biomass-degrading fungi Myceliophthora thermophila and Thielavia terrestris.</title>
        <authorList>
            <person name="Berka R.M."/>
            <person name="Grigoriev I.V."/>
            <person name="Otillar R."/>
            <person name="Salamov A."/>
            <person name="Grimwood J."/>
            <person name="Reid I."/>
            <person name="Ishmael N."/>
            <person name="John T."/>
            <person name="Darmond C."/>
            <person name="Moisan M.-C."/>
            <person name="Henrissat B."/>
            <person name="Coutinho P.M."/>
            <person name="Lombard V."/>
            <person name="Natvig D.O."/>
            <person name="Lindquist E."/>
            <person name="Schmutz J."/>
            <person name="Lucas S."/>
            <person name="Harris P."/>
            <person name="Powlowski J."/>
            <person name="Bellemare A."/>
            <person name="Taylor D."/>
            <person name="Butler G."/>
            <person name="de Vries R.P."/>
            <person name="Allijn I.E."/>
            <person name="van den Brink J."/>
            <person name="Ushinsky S."/>
            <person name="Storms R."/>
            <person name="Powell A.J."/>
            <person name="Paulsen I.T."/>
            <person name="Elbourne L.D.H."/>
            <person name="Baker S.E."/>
            <person name="Magnuson J."/>
            <person name="LaBoissiere S."/>
            <person name="Clutterbuck A.J."/>
            <person name="Martinez D."/>
            <person name="Wogulis M."/>
            <person name="de Leon A.L."/>
            <person name="Rey M.W."/>
            <person name="Tsang A."/>
        </authorList>
    </citation>
    <scope>NUCLEOTIDE SEQUENCE [LARGE SCALE GENOMIC DNA]</scope>
    <source>
        <strain evidence="16">ATCC 42464 / BCRC 31852 / DSM 1799</strain>
    </source>
</reference>
<evidence type="ECO:0000256" key="5">
    <source>
        <dbReference type="ARBA" id="ARBA00022741"/>
    </source>
</evidence>
<feature type="compositionally biased region" description="Basic and acidic residues" evidence="11">
    <location>
        <begin position="70"/>
        <end position="79"/>
    </location>
</feature>
<dbReference type="EMBL" id="CP003003">
    <property type="protein sequence ID" value="AEO55946.1"/>
    <property type="molecule type" value="Genomic_DNA"/>
</dbReference>